<accession>A0AAE0SUB2</accession>
<comment type="caution">
    <text evidence="1">The sequence shown here is derived from an EMBL/GenBank/DDBJ whole genome shotgun (WGS) entry which is preliminary data.</text>
</comment>
<gene>
    <name evidence="1" type="ORF">CHS0354_034232</name>
</gene>
<evidence type="ECO:0000313" key="2">
    <source>
        <dbReference type="Proteomes" id="UP001195483"/>
    </source>
</evidence>
<reference evidence="1" key="1">
    <citation type="journal article" date="2021" name="Genome Biol. Evol.">
        <title>A High-Quality Reference Genome for a Parasitic Bivalve with Doubly Uniparental Inheritance (Bivalvia: Unionida).</title>
        <authorList>
            <person name="Smith C.H."/>
        </authorList>
    </citation>
    <scope>NUCLEOTIDE SEQUENCE</scope>
    <source>
        <strain evidence="1">CHS0354</strain>
    </source>
</reference>
<dbReference type="AlphaFoldDB" id="A0AAE0SUB2"/>
<sequence>MKNLGNILSQKDYFRQRNPDACREKCKEQLDSSLMVQMRAARENGCSALRNETLIYKKHEIGFEMQTSASLVCKERIQQRVHASS</sequence>
<organism evidence="1 2">
    <name type="scientific">Potamilus streckersoni</name>
    <dbReference type="NCBI Taxonomy" id="2493646"/>
    <lineage>
        <taxon>Eukaryota</taxon>
        <taxon>Metazoa</taxon>
        <taxon>Spiralia</taxon>
        <taxon>Lophotrochozoa</taxon>
        <taxon>Mollusca</taxon>
        <taxon>Bivalvia</taxon>
        <taxon>Autobranchia</taxon>
        <taxon>Heteroconchia</taxon>
        <taxon>Palaeoheterodonta</taxon>
        <taxon>Unionida</taxon>
        <taxon>Unionoidea</taxon>
        <taxon>Unionidae</taxon>
        <taxon>Ambleminae</taxon>
        <taxon>Lampsilini</taxon>
        <taxon>Potamilus</taxon>
    </lineage>
</organism>
<name>A0AAE0SUB2_9BIVA</name>
<keyword evidence="2" id="KW-1185">Reference proteome</keyword>
<proteinExistence type="predicted"/>
<dbReference type="Proteomes" id="UP001195483">
    <property type="component" value="Unassembled WGS sequence"/>
</dbReference>
<protein>
    <submittedName>
        <fullName evidence="1">Uncharacterized protein</fullName>
    </submittedName>
</protein>
<reference evidence="1" key="2">
    <citation type="journal article" date="2021" name="Genome Biol. Evol.">
        <title>Developing a high-quality reference genome for a parasitic bivalve with doubly uniparental inheritance (Bivalvia: Unionida).</title>
        <authorList>
            <person name="Smith C.H."/>
        </authorList>
    </citation>
    <scope>NUCLEOTIDE SEQUENCE</scope>
    <source>
        <strain evidence="1">CHS0354</strain>
        <tissue evidence="1">Mantle</tissue>
    </source>
</reference>
<evidence type="ECO:0000313" key="1">
    <source>
        <dbReference type="EMBL" id="KAK3598251.1"/>
    </source>
</evidence>
<reference evidence="1" key="3">
    <citation type="submission" date="2023-05" db="EMBL/GenBank/DDBJ databases">
        <authorList>
            <person name="Smith C.H."/>
        </authorList>
    </citation>
    <scope>NUCLEOTIDE SEQUENCE</scope>
    <source>
        <strain evidence="1">CHS0354</strain>
        <tissue evidence="1">Mantle</tissue>
    </source>
</reference>
<dbReference type="EMBL" id="JAEAOA010002002">
    <property type="protein sequence ID" value="KAK3598251.1"/>
    <property type="molecule type" value="Genomic_DNA"/>
</dbReference>